<dbReference type="PANTHER" id="PTHR43194">
    <property type="entry name" value="HYDROLASE ALPHA/BETA FOLD FAMILY"/>
    <property type="match status" value="1"/>
</dbReference>
<dbReference type="InterPro" id="IPR026968">
    <property type="entry name" value="PcaD/CatD"/>
</dbReference>
<dbReference type="GO" id="GO:0042952">
    <property type="term" value="P:beta-ketoadipate pathway"/>
    <property type="evidence" value="ECO:0007669"/>
    <property type="project" value="InterPro"/>
</dbReference>
<dbReference type="PRINTS" id="PR00111">
    <property type="entry name" value="ABHYDROLASE"/>
</dbReference>
<evidence type="ECO:0000313" key="2">
    <source>
        <dbReference type="EMBL" id="SFA45433.1"/>
    </source>
</evidence>
<dbReference type="NCBIfam" id="TIGR02427">
    <property type="entry name" value="protocat_pcaD"/>
    <property type="match status" value="1"/>
</dbReference>
<name>A0A1I0T1F4_9RHOB</name>
<dbReference type="AlphaFoldDB" id="A0A1I0T1F4"/>
<proteinExistence type="predicted"/>
<accession>A0A1I0T1F4</accession>
<dbReference type="Gene3D" id="3.40.50.1820">
    <property type="entry name" value="alpha/beta hydrolase"/>
    <property type="match status" value="1"/>
</dbReference>
<dbReference type="InterPro" id="IPR000073">
    <property type="entry name" value="AB_hydrolase_1"/>
</dbReference>
<dbReference type="Proteomes" id="UP000182312">
    <property type="component" value="Unassembled WGS sequence"/>
</dbReference>
<evidence type="ECO:0000259" key="1">
    <source>
        <dbReference type="Pfam" id="PF12697"/>
    </source>
</evidence>
<reference evidence="2 3" key="1">
    <citation type="submission" date="2016-10" db="EMBL/GenBank/DDBJ databases">
        <authorList>
            <person name="de Groot N.N."/>
        </authorList>
    </citation>
    <scope>NUCLEOTIDE SEQUENCE [LARGE SCALE GENOMIC DNA]</scope>
    <source>
        <strain evidence="2 3">CGMCC 1.6117</strain>
    </source>
</reference>
<dbReference type="GO" id="GO:0047570">
    <property type="term" value="F:3-oxoadipate enol-lactonase activity"/>
    <property type="evidence" value="ECO:0007669"/>
    <property type="project" value="InterPro"/>
</dbReference>
<dbReference type="Pfam" id="PF12697">
    <property type="entry name" value="Abhydrolase_6"/>
    <property type="match status" value="1"/>
</dbReference>
<sequence>MASYLARGNIMQVLNRPWGAMHYRIDGPQDGPAVVFANSLGTDLRLWDALLAQMPGIRAIRFDKRGHGLSDEGEEYSIADLAEDCAALIEATASGPVVLVGLSIGGMIAQALAAARPELLRALVLSNTAAKMGTAESWAERIEAVETRGIAAIADTIMERWFAPKFRATPELALWRNMVLRSSPTGYVAACRALAATDLTRTTATITRPTLVVAGDTDGSSPAELVEATARLIPGADFRIIPEAGHLPCVEQPEAYVRTIAPFLQEHAR</sequence>
<evidence type="ECO:0000313" key="3">
    <source>
        <dbReference type="Proteomes" id="UP000182312"/>
    </source>
</evidence>
<dbReference type="InterPro" id="IPR050228">
    <property type="entry name" value="Carboxylesterase_BioH"/>
</dbReference>
<dbReference type="EMBL" id="FOJO01000004">
    <property type="protein sequence ID" value="SFA45433.1"/>
    <property type="molecule type" value="Genomic_DNA"/>
</dbReference>
<organism evidence="2 3">
    <name type="scientific">Paracoccus halophilus</name>
    <dbReference type="NCBI Taxonomy" id="376733"/>
    <lineage>
        <taxon>Bacteria</taxon>
        <taxon>Pseudomonadati</taxon>
        <taxon>Pseudomonadota</taxon>
        <taxon>Alphaproteobacteria</taxon>
        <taxon>Rhodobacterales</taxon>
        <taxon>Paracoccaceae</taxon>
        <taxon>Paracoccus</taxon>
    </lineage>
</organism>
<feature type="domain" description="AB hydrolase-1" evidence="1">
    <location>
        <begin position="34"/>
        <end position="258"/>
    </location>
</feature>
<gene>
    <name evidence="2" type="ORF">SAMN04487972_10432</name>
</gene>
<dbReference type="InterPro" id="IPR029058">
    <property type="entry name" value="AB_hydrolase_fold"/>
</dbReference>
<protein>
    <submittedName>
        <fullName evidence="2">3-oxoadipate enol-lactonase</fullName>
    </submittedName>
</protein>
<dbReference type="SUPFAM" id="SSF53474">
    <property type="entry name" value="alpha/beta-Hydrolases"/>
    <property type="match status" value="1"/>
</dbReference>
<dbReference type="PANTHER" id="PTHR43194:SF2">
    <property type="entry name" value="PEROXISOMAL MEMBRANE PROTEIN LPX1"/>
    <property type="match status" value="1"/>
</dbReference>